<dbReference type="AlphaFoldDB" id="A0A8X6NPQ4"/>
<gene>
    <name evidence="1" type="ORF">NPIL_53381</name>
</gene>
<reference evidence="1" key="1">
    <citation type="submission" date="2020-08" db="EMBL/GenBank/DDBJ databases">
        <title>Multicomponent nature underlies the extraordinary mechanical properties of spider dragline silk.</title>
        <authorList>
            <person name="Kono N."/>
            <person name="Nakamura H."/>
            <person name="Mori M."/>
            <person name="Yoshida Y."/>
            <person name="Ohtoshi R."/>
            <person name="Malay A.D."/>
            <person name="Moran D.A.P."/>
            <person name="Tomita M."/>
            <person name="Numata K."/>
            <person name="Arakawa K."/>
        </authorList>
    </citation>
    <scope>NUCLEOTIDE SEQUENCE</scope>
</reference>
<dbReference type="EMBL" id="BMAW01059986">
    <property type="protein sequence ID" value="GFT23969.1"/>
    <property type="molecule type" value="Genomic_DNA"/>
</dbReference>
<keyword evidence="2" id="KW-1185">Reference proteome</keyword>
<comment type="caution">
    <text evidence="1">The sequence shown here is derived from an EMBL/GenBank/DDBJ whole genome shotgun (WGS) entry which is preliminary data.</text>
</comment>
<evidence type="ECO:0000313" key="2">
    <source>
        <dbReference type="Proteomes" id="UP000887013"/>
    </source>
</evidence>
<accession>A0A8X6NPQ4</accession>
<dbReference type="Proteomes" id="UP000887013">
    <property type="component" value="Unassembled WGS sequence"/>
</dbReference>
<evidence type="ECO:0000313" key="1">
    <source>
        <dbReference type="EMBL" id="GFT23969.1"/>
    </source>
</evidence>
<name>A0A8X6NPQ4_NEPPI</name>
<organism evidence="1 2">
    <name type="scientific">Nephila pilipes</name>
    <name type="common">Giant wood spider</name>
    <name type="synonym">Nephila maculata</name>
    <dbReference type="NCBI Taxonomy" id="299642"/>
    <lineage>
        <taxon>Eukaryota</taxon>
        <taxon>Metazoa</taxon>
        <taxon>Ecdysozoa</taxon>
        <taxon>Arthropoda</taxon>
        <taxon>Chelicerata</taxon>
        <taxon>Arachnida</taxon>
        <taxon>Araneae</taxon>
        <taxon>Araneomorphae</taxon>
        <taxon>Entelegynae</taxon>
        <taxon>Araneoidea</taxon>
        <taxon>Nephilidae</taxon>
        <taxon>Nephila</taxon>
    </lineage>
</organism>
<protein>
    <submittedName>
        <fullName evidence="1">Uncharacterized protein</fullName>
    </submittedName>
</protein>
<proteinExistence type="predicted"/>
<sequence length="89" mass="10528">MIVTIPWYDRDEVIYTDLKVDSTMPNVKRQLYKLFQKFLRIPNVLLRNSPDYNTRIASSQNRSQSVLIPEYENFPGTLKNFLLSNKPYA</sequence>